<accession>U1X795</accession>
<reference evidence="1 2" key="1">
    <citation type="submission" date="2013-08" db="EMBL/GenBank/DDBJ databases">
        <authorList>
            <person name="Weinstock G."/>
            <person name="Sodergren E."/>
            <person name="Wylie T."/>
            <person name="Fulton L."/>
            <person name="Fulton R."/>
            <person name="Fronick C."/>
            <person name="O'Laughlin M."/>
            <person name="Godfrey J."/>
            <person name="Miner T."/>
            <person name="Herter B."/>
            <person name="Appelbaum E."/>
            <person name="Cordes M."/>
            <person name="Lek S."/>
            <person name="Wollam A."/>
            <person name="Pepin K.H."/>
            <person name="Palsikar V.B."/>
            <person name="Mitreva M."/>
            <person name="Wilson R.K."/>
        </authorList>
    </citation>
    <scope>NUCLEOTIDE SEQUENCE [LARGE SCALE GENOMIC DNA]</scope>
    <source>
        <strain evidence="1 2">ATCC 12856</strain>
    </source>
</reference>
<dbReference type="PATRIC" id="fig|649747.3.peg.984"/>
<proteinExistence type="predicted"/>
<dbReference type="AlphaFoldDB" id="U1X795"/>
<evidence type="ECO:0000313" key="1">
    <source>
        <dbReference type="EMBL" id="ERI10830.1"/>
    </source>
</evidence>
<protein>
    <submittedName>
        <fullName evidence="1">Uncharacterized protein</fullName>
    </submittedName>
</protein>
<keyword evidence="2" id="KW-1185">Reference proteome</keyword>
<sequence length="45" mass="5451">MKCRECGGRCTAKIYKKNYGKCQKCYKVEKKIVKQIEQRWFMVSK</sequence>
<organism evidence="1 2">
    <name type="scientific">Aneurinibacillus aneurinilyticus ATCC 12856</name>
    <dbReference type="NCBI Taxonomy" id="649747"/>
    <lineage>
        <taxon>Bacteria</taxon>
        <taxon>Bacillati</taxon>
        <taxon>Bacillota</taxon>
        <taxon>Bacilli</taxon>
        <taxon>Bacillales</taxon>
        <taxon>Paenibacillaceae</taxon>
        <taxon>Aneurinibacillus group</taxon>
        <taxon>Aneurinibacillus</taxon>
    </lineage>
</organism>
<dbReference type="HOGENOM" id="CLU_3195462_0_0_9"/>
<dbReference type="STRING" id="649747.HMPREF0083_01086"/>
<evidence type="ECO:0000313" key="2">
    <source>
        <dbReference type="Proteomes" id="UP000016511"/>
    </source>
</evidence>
<dbReference type="EMBL" id="AWSJ01000066">
    <property type="protein sequence ID" value="ERI10830.1"/>
    <property type="molecule type" value="Genomic_DNA"/>
</dbReference>
<comment type="caution">
    <text evidence="1">The sequence shown here is derived from an EMBL/GenBank/DDBJ whole genome shotgun (WGS) entry which is preliminary data.</text>
</comment>
<dbReference type="Proteomes" id="UP000016511">
    <property type="component" value="Unassembled WGS sequence"/>
</dbReference>
<gene>
    <name evidence="1" type="ORF">HMPREF0083_01086</name>
</gene>
<name>U1X795_ANEAE</name>